<keyword evidence="6" id="KW-1185">Reference proteome</keyword>
<dbReference type="GO" id="GO:0031543">
    <property type="term" value="F:peptidyl-proline dioxygenase activity"/>
    <property type="evidence" value="ECO:0007669"/>
    <property type="project" value="TreeGrafter"/>
</dbReference>
<keyword evidence="3" id="KW-0560">Oxidoreductase</keyword>
<dbReference type="EMBL" id="JACYTR010000041">
    <property type="protein sequence ID" value="MBD8527136.1"/>
    <property type="molecule type" value="Genomic_DNA"/>
</dbReference>
<gene>
    <name evidence="5" type="ORF">IFO71_15445</name>
</gene>
<evidence type="ECO:0000259" key="4">
    <source>
        <dbReference type="SMART" id="SM00702"/>
    </source>
</evidence>
<dbReference type="Pfam" id="PF13640">
    <property type="entry name" value="2OG-FeII_Oxy_3"/>
    <property type="match status" value="1"/>
</dbReference>
<dbReference type="InterPro" id="IPR051842">
    <property type="entry name" value="uS12_prolyl_hydroxylase"/>
</dbReference>
<dbReference type="GO" id="GO:0031418">
    <property type="term" value="F:L-ascorbic acid binding"/>
    <property type="evidence" value="ECO:0007669"/>
    <property type="project" value="InterPro"/>
</dbReference>
<comment type="cofactor">
    <cofactor evidence="1">
        <name>L-ascorbate</name>
        <dbReference type="ChEBI" id="CHEBI:38290"/>
    </cofactor>
</comment>
<protein>
    <submittedName>
        <fullName evidence="5">2OG-Fe(II) oxygenase</fullName>
    </submittedName>
</protein>
<dbReference type="GO" id="GO:0005737">
    <property type="term" value="C:cytoplasm"/>
    <property type="evidence" value="ECO:0007669"/>
    <property type="project" value="TreeGrafter"/>
</dbReference>
<sequence length="417" mass="47224">MFSESTGRRLQQDGQAFRSAQPFRFVVIDDFFQSAVAQGLLAEFPRFDPQFALNEMGEVGGKAVRTRVRELGAHYASLDDFIQSREFLDYVSQLTGIPGLLYDPDYEGGGTHENVQGQGLDQHIDFNYHPRTGWHRRLNLIVYLNPEWEVDWGGALQLYRDPWTDQAPTHEVLPLFNRCVVFETNEVSWHGFATVALPEEKQALSRRSFAIYLYTRERPAEETAPPHATVYVPSGMPADLQPGVTLDAERHLELRAGFARLRAQLRFLYERELEFTAQIERIKHALEDSRQVQRAPLQGYAIQKSVSGLWPDDWAGQRVRIAAELTRPARGVRIGLWAPAQLPKGQSVRIRCGDESREIHVAPGRVAESEVRLRLGAGALLSLEFDAEHCWIPSSEGASGDERPLAFRFAHLEIDHG</sequence>
<evidence type="ECO:0000256" key="1">
    <source>
        <dbReference type="ARBA" id="ARBA00001961"/>
    </source>
</evidence>
<dbReference type="GO" id="GO:0005506">
    <property type="term" value="F:iron ion binding"/>
    <property type="evidence" value="ECO:0007669"/>
    <property type="project" value="InterPro"/>
</dbReference>
<accession>A0AAW3ZSE1</accession>
<organism evidence="5 6">
    <name type="scientific">Pseudomarimonas arenosa</name>
    <dbReference type="NCBI Taxonomy" id="2774145"/>
    <lineage>
        <taxon>Bacteria</taxon>
        <taxon>Pseudomonadati</taxon>
        <taxon>Pseudomonadota</taxon>
        <taxon>Gammaproteobacteria</taxon>
        <taxon>Lysobacterales</taxon>
        <taxon>Lysobacteraceae</taxon>
        <taxon>Pseudomarimonas</taxon>
    </lineage>
</organism>
<comment type="caution">
    <text evidence="5">The sequence shown here is derived from an EMBL/GenBank/DDBJ whole genome shotgun (WGS) entry which is preliminary data.</text>
</comment>
<dbReference type="PANTHER" id="PTHR12117">
    <property type="entry name" value="HISTONE ACETYLTRANSFERASE COMPLEX"/>
    <property type="match status" value="1"/>
</dbReference>
<dbReference type="AlphaFoldDB" id="A0AAW3ZSE1"/>
<evidence type="ECO:0000256" key="3">
    <source>
        <dbReference type="ARBA" id="ARBA00023002"/>
    </source>
</evidence>
<feature type="domain" description="Prolyl 4-hydroxylase alpha subunit" evidence="4">
    <location>
        <begin position="23"/>
        <end position="214"/>
    </location>
</feature>
<dbReference type="RefSeq" id="WP_192030558.1">
    <property type="nucleotide sequence ID" value="NZ_JACYTR010000041.1"/>
</dbReference>
<proteinExistence type="predicted"/>
<evidence type="ECO:0000256" key="2">
    <source>
        <dbReference type="ARBA" id="ARBA00022964"/>
    </source>
</evidence>
<dbReference type="GO" id="GO:0006449">
    <property type="term" value="P:regulation of translational termination"/>
    <property type="evidence" value="ECO:0007669"/>
    <property type="project" value="TreeGrafter"/>
</dbReference>
<keyword evidence="2" id="KW-0223">Dioxygenase</keyword>
<reference evidence="5 6" key="1">
    <citation type="submission" date="2020-09" db="EMBL/GenBank/DDBJ databases">
        <title>Pseudoxanthomonas sp. CAU 1598 isolated from sand of Yaerae Beach.</title>
        <authorList>
            <person name="Kim W."/>
        </authorList>
    </citation>
    <scope>NUCLEOTIDE SEQUENCE [LARGE SCALE GENOMIC DNA]</scope>
    <source>
        <strain evidence="5 6">CAU 1598</strain>
    </source>
</reference>
<dbReference type="SMART" id="SM00702">
    <property type="entry name" value="P4Hc"/>
    <property type="match status" value="1"/>
</dbReference>
<dbReference type="InterPro" id="IPR044862">
    <property type="entry name" value="Pro_4_hyd_alph_FE2OG_OXY"/>
</dbReference>
<dbReference type="InterPro" id="IPR006620">
    <property type="entry name" value="Pro_4_hyd_alph"/>
</dbReference>
<evidence type="ECO:0000313" key="5">
    <source>
        <dbReference type="EMBL" id="MBD8527136.1"/>
    </source>
</evidence>
<dbReference type="Proteomes" id="UP000613768">
    <property type="component" value="Unassembled WGS sequence"/>
</dbReference>
<name>A0AAW3ZSE1_9GAMM</name>
<dbReference type="PANTHER" id="PTHR12117:SF0">
    <property type="entry name" value="PROLYL 3-HYDROXYLASE OGFOD1"/>
    <property type="match status" value="1"/>
</dbReference>
<dbReference type="Gene3D" id="2.60.120.620">
    <property type="entry name" value="q2cbj1_9rhob like domain"/>
    <property type="match status" value="1"/>
</dbReference>
<evidence type="ECO:0000313" key="6">
    <source>
        <dbReference type="Proteomes" id="UP000613768"/>
    </source>
</evidence>